<sequence>MLMDSPFGYLDPTYQRRVSQKLPEMAEQVVVLVTESQWSDAVAGELADIAGQRYKLQYHDEQKYEYTEIVPTGETY</sequence>
<name>U1MPF0_9EURY</name>
<proteinExistence type="predicted"/>
<dbReference type="Proteomes" id="UP000030649">
    <property type="component" value="Unassembled WGS sequence"/>
</dbReference>
<dbReference type="EMBL" id="KE356560">
    <property type="protein sequence ID" value="ERG91814.1"/>
    <property type="molecule type" value="Genomic_DNA"/>
</dbReference>
<protein>
    <submittedName>
        <fullName evidence="1">Uncharacterized protein</fullName>
    </submittedName>
</protein>
<accession>U1MPF0</accession>
<gene>
    <name evidence="1" type="ORF">J07HQW1_01848</name>
</gene>
<organism evidence="1 2">
    <name type="scientific">Haloquadratum walsbyi J07HQW1</name>
    <dbReference type="NCBI Taxonomy" id="1238424"/>
    <lineage>
        <taxon>Archaea</taxon>
        <taxon>Methanobacteriati</taxon>
        <taxon>Methanobacteriota</taxon>
        <taxon>Stenosarchaea group</taxon>
        <taxon>Halobacteria</taxon>
        <taxon>Halobacteriales</taxon>
        <taxon>Haloferacaceae</taxon>
        <taxon>Haloquadratum</taxon>
    </lineage>
</organism>
<evidence type="ECO:0000313" key="1">
    <source>
        <dbReference type="EMBL" id="ERG91814.1"/>
    </source>
</evidence>
<reference evidence="1 2" key="1">
    <citation type="journal article" date="2013" name="PLoS ONE">
        <title>Assembly-driven community genomics of a hypersaline microbial ecosystem.</title>
        <authorList>
            <person name="Podell S."/>
            <person name="Ugalde J.A."/>
            <person name="Narasingarao P."/>
            <person name="Banfield J.F."/>
            <person name="Heidelberg K.B."/>
            <person name="Allen E.E."/>
        </authorList>
    </citation>
    <scope>NUCLEOTIDE SEQUENCE [LARGE SCALE GENOMIC DNA]</scope>
    <source>
        <strain evidence="2">J07HQW1</strain>
    </source>
</reference>
<dbReference type="HOGENOM" id="CLU_2645819_0_0_2"/>
<evidence type="ECO:0000313" key="2">
    <source>
        <dbReference type="Proteomes" id="UP000030649"/>
    </source>
</evidence>
<dbReference type="AlphaFoldDB" id="U1MPF0"/>
<dbReference type="STRING" id="1238424.J07HQW1_01848"/>